<dbReference type="GO" id="GO:0003743">
    <property type="term" value="F:translation initiation factor activity"/>
    <property type="evidence" value="ECO:0007669"/>
    <property type="project" value="UniProtKB-KW"/>
</dbReference>
<protein>
    <recommendedName>
        <fullName evidence="5">Translation initiation factor IF2/IF5 domain-containing protein</fullName>
    </recommendedName>
</protein>
<evidence type="ECO:0000259" key="5">
    <source>
        <dbReference type="SMART" id="SM00653"/>
    </source>
</evidence>
<comment type="similarity">
    <text evidence="1">Belongs to the eIF-2-beta/eIF-5 family.</text>
</comment>
<dbReference type="GO" id="GO:0003729">
    <property type="term" value="F:mRNA binding"/>
    <property type="evidence" value="ECO:0007669"/>
    <property type="project" value="TreeGrafter"/>
</dbReference>
<dbReference type="GO" id="GO:0031369">
    <property type="term" value="F:translation initiation factor binding"/>
    <property type="evidence" value="ECO:0007669"/>
    <property type="project" value="TreeGrafter"/>
</dbReference>
<sequence length="314" mass="34458">MLKHANPTSPRRSPGGNGICLHIWFGVGLQRSASGDKMTDFEVKDAAMPLLFDPNQKKKKKKKKVLTEEEEVVEAAAGVEEVSIGADGEDARKDGELEDAGVGTTLDPGVGGLMDFGKKKKKKKPKVQFSGGEDLEANTQGPKVDDEDESALPWAGTDRDYIYKEMLDRTLFLLHGKHAGVETKKTFRSRPPVVKKESNKKSLLVNFTDICKGYRRQPEHLRAYLCAELGTTGSLQSNGSLVMKGNFNEAGIESVLKRYIKEYVACGSCRSPDTVLIRDASSRLYFLQCESCGASRSVAGIKQGYVAQIGKRKH</sequence>
<organism evidence="6 7">
    <name type="scientific">Rhodosorus marinus</name>
    <dbReference type="NCBI Taxonomy" id="101924"/>
    <lineage>
        <taxon>Eukaryota</taxon>
        <taxon>Rhodophyta</taxon>
        <taxon>Stylonematophyceae</taxon>
        <taxon>Stylonematales</taxon>
        <taxon>Stylonemataceae</taxon>
        <taxon>Rhodosorus</taxon>
    </lineage>
</organism>
<dbReference type="Proteomes" id="UP001157974">
    <property type="component" value="Unassembled WGS sequence"/>
</dbReference>
<comment type="caution">
    <text evidence="6">The sequence shown here is derived from an EMBL/GenBank/DDBJ whole genome shotgun (WGS) entry which is preliminary data.</text>
</comment>
<dbReference type="FunFam" id="3.30.30.170:FF:000001">
    <property type="entry name" value="Eukaryotic translation initiation factor 2 subunit"/>
    <property type="match status" value="1"/>
</dbReference>
<dbReference type="EMBL" id="JAMWBK010000001">
    <property type="protein sequence ID" value="KAJ8909043.1"/>
    <property type="molecule type" value="Genomic_DNA"/>
</dbReference>
<dbReference type="PANTHER" id="PTHR23001:SF3">
    <property type="entry name" value="EUKARYOTIC TRANSLATION INITIATION FACTOR 2 SUBUNIT 2"/>
    <property type="match status" value="1"/>
</dbReference>
<reference evidence="6 7" key="1">
    <citation type="journal article" date="2023" name="Nat. Commun.">
        <title>Origin of minicircular mitochondrial genomes in red algae.</title>
        <authorList>
            <person name="Lee Y."/>
            <person name="Cho C.H."/>
            <person name="Lee Y.M."/>
            <person name="Park S.I."/>
            <person name="Yang J.H."/>
            <person name="West J.A."/>
            <person name="Bhattacharya D."/>
            <person name="Yoon H.S."/>
        </authorList>
    </citation>
    <scope>NUCLEOTIDE SEQUENCE [LARGE SCALE GENOMIC DNA]</scope>
    <source>
        <strain evidence="6 7">CCMP1338</strain>
        <tissue evidence="6">Whole cell</tissue>
    </source>
</reference>
<evidence type="ECO:0000256" key="3">
    <source>
        <dbReference type="ARBA" id="ARBA00022917"/>
    </source>
</evidence>
<keyword evidence="3" id="KW-0648">Protein biosynthesis</keyword>
<dbReference type="Gene3D" id="3.30.30.170">
    <property type="match status" value="1"/>
</dbReference>
<dbReference type="SUPFAM" id="SSF75689">
    <property type="entry name" value="Zinc-binding domain of translation initiation factor 2 beta"/>
    <property type="match status" value="1"/>
</dbReference>
<keyword evidence="7" id="KW-1185">Reference proteome</keyword>
<dbReference type="InterPro" id="IPR016189">
    <property type="entry name" value="Transl_init_fac_IF2/IF5_N"/>
</dbReference>
<evidence type="ECO:0000256" key="4">
    <source>
        <dbReference type="SAM" id="MobiDB-lite"/>
    </source>
</evidence>
<accession>A0AAV8V496</accession>
<dbReference type="InterPro" id="IPR045196">
    <property type="entry name" value="IF2/IF5"/>
</dbReference>
<evidence type="ECO:0000256" key="2">
    <source>
        <dbReference type="ARBA" id="ARBA00022540"/>
    </source>
</evidence>
<proteinExistence type="inferred from homology"/>
<feature type="domain" description="Translation initiation factor IF2/IF5" evidence="5">
    <location>
        <begin position="184"/>
        <end position="295"/>
    </location>
</feature>
<keyword evidence="2" id="KW-0396">Initiation factor</keyword>
<dbReference type="SUPFAM" id="SSF100966">
    <property type="entry name" value="Translation initiation factor 2 beta, aIF2beta, N-terminal domain"/>
    <property type="match status" value="1"/>
</dbReference>
<dbReference type="PANTHER" id="PTHR23001">
    <property type="entry name" value="EUKARYOTIC TRANSLATION INITIATION FACTOR"/>
    <property type="match status" value="1"/>
</dbReference>
<dbReference type="InterPro" id="IPR002735">
    <property type="entry name" value="Transl_init_fac_IF2/IF5_dom"/>
</dbReference>
<evidence type="ECO:0000313" key="6">
    <source>
        <dbReference type="EMBL" id="KAJ8909043.1"/>
    </source>
</evidence>
<gene>
    <name evidence="6" type="ORF">NDN08_005741</name>
</gene>
<dbReference type="Pfam" id="PF01873">
    <property type="entry name" value="eIF-5_eIF-2B"/>
    <property type="match status" value="1"/>
</dbReference>
<name>A0AAV8V496_9RHOD</name>
<dbReference type="GO" id="GO:0005850">
    <property type="term" value="C:eukaryotic translation initiation factor 2 complex"/>
    <property type="evidence" value="ECO:0007669"/>
    <property type="project" value="TreeGrafter"/>
</dbReference>
<dbReference type="InterPro" id="IPR016190">
    <property type="entry name" value="Transl_init_fac_IF2/IF5_Zn-bd"/>
</dbReference>
<evidence type="ECO:0000313" key="7">
    <source>
        <dbReference type="Proteomes" id="UP001157974"/>
    </source>
</evidence>
<feature type="region of interest" description="Disordered" evidence="4">
    <location>
        <begin position="124"/>
        <end position="151"/>
    </location>
</feature>
<evidence type="ECO:0000256" key="1">
    <source>
        <dbReference type="ARBA" id="ARBA00010397"/>
    </source>
</evidence>
<dbReference type="GO" id="GO:0001731">
    <property type="term" value="P:formation of translation preinitiation complex"/>
    <property type="evidence" value="ECO:0007669"/>
    <property type="project" value="TreeGrafter"/>
</dbReference>
<dbReference type="AlphaFoldDB" id="A0AAV8V496"/>
<feature type="region of interest" description="Disordered" evidence="4">
    <location>
        <begin position="85"/>
        <end position="108"/>
    </location>
</feature>
<dbReference type="SMART" id="SM00653">
    <property type="entry name" value="eIF2B_5"/>
    <property type="match status" value="1"/>
</dbReference>